<gene>
    <name evidence="1" type="ORF">EW146_g6494</name>
</gene>
<name>A0A4V3XEI3_9AGAM</name>
<dbReference type="SUPFAM" id="SSF56801">
    <property type="entry name" value="Acetyl-CoA synthetase-like"/>
    <property type="match status" value="1"/>
</dbReference>
<evidence type="ECO:0000313" key="2">
    <source>
        <dbReference type="Proteomes" id="UP000310158"/>
    </source>
</evidence>
<dbReference type="Pfam" id="PF23562">
    <property type="entry name" value="AMP-binding_C_3"/>
    <property type="match status" value="1"/>
</dbReference>
<dbReference type="Gene3D" id="3.40.50.12780">
    <property type="entry name" value="N-terminal domain of ligase-like"/>
    <property type="match status" value="1"/>
</dbReference>
<sequence length="637" mass="69868">MSTSTFAPPPVDDSLSIPQLFDFHSIYSASHPLFAFSSPTGQSETLSWSSVASAIRRNTSRVLRDTPCFEGEFMSSGHTHPVAILAHADSISYMILIVSIMRAGLVPFPISPRCSPAAVQHLLKTTKTVCVYVSGDEAIQSLMNAALIDLPTDRVTVLPMPVSEDLWTDSESSVKGVEDITSASPPDLDGPAVILHSQVQQLIRNQFPSRIEFFCSGAGSRPLHLFAFRSYVPCNGCGVHFASSIHGHDTRCVSARIISQGLYPEDCPSRSAQYLLEPSKFELVDMNLASLHQHWSNDPNALEALAKLHAMIVSGGPLSHDAGERLVDASVRLSLFYAGTEIGCATVFWLDTRIGKDWQYIKFLPGLGTHFIPQDTSDVFELTVLDTPRYGIAVVNKTVDGKPAFATRDLFKRHPSDPTLWKVWGRADEQIMLSSGEKASHLPLSTHYISDMPRAFSQMNPGPIGAEDIFTRNSSRINRAMMFGRGRFNNGIILQLKDEFQFAPSDAKSLQAFRESIRETVNEANTFSPAHSRLFLEVVLIIALGDHVADTVSEHHVIPWVPHLHVLSGEIAIHHEAPHVLSLVLILSSVFGDVDTELGIGWAEEGKFTITGDTISPVAEPVPFGELEVSPLVRHPE</sequence>
<evidence type="ECO:0000313" key="1">
    <source>
        <dbReference type="EMBL" id="THH13763.1"/>
    </source>
</evidence>
<reference evidence="1 2" key="1">
    <citation type="submission" date="2019-02" db="EMBL/GenBank/DDBJ databases">
        <title>Genome sequencing of the rare red list fungi Bondarzewia mesenterica.</title>
        <authorList>
            <person name="Buettner E."/>
            <person name="Kellner H."/>
        </authorList>
    </citation>
    <scope>NUCLEOTIDE SEQUENCE [LARGE SCALE GENOMIC DNA]</scope>
    <source>
        <strain evidence="1 2">DSM 108281</strain>
    </source>
</reference>
<evidence type="ECO:0008006" key="3">
    <source>
        <dbReference type="Google" id="ProtNLM"/>
    </source>
</evidence>
<accession>A0A4V3XEI3</accession>
<dbReference type="AlphaFoldDB" id="A0A4V3XEI3"/>
<dbReference type="EMBL" id="SGPL01000327">
    <property type="protein sequence ID" value="THH13763.1"/>
    <property type="molecule type" value="Genomic_DNA"/>
</dbReference>
<keyword evidence="2" id="KW-1185">Reference proteome</keyword>
<protein>
    <recommendedName>
        <fullName evidence="3">AMP-dependent synthetase/ligase domain-containing protein</fullName>
    </recommendedName>
</protein>
<proteinExistence type="predicted"/>
<dbReference type="OrthoDB" id="429813at2759"/>
<organism evidence="1 2">
    <name type="scientific">Bondarzewia mesenterica</name>
    <dbReference type="NCBI Taxonomy" id="1095465"/>
    <lineage>
        <taxon>Eukaryota</taxon>
        <taxon>Fungi</taxon>
        <taxon>Dikarya</taxon>
        <taxon>Basidiomycota</taxon>
        <taxon>Agaricomycotina</taxon>
        <taxon>Agaricomycetes</taxon>
        <taxon>Russulales</taxon>
        <taxon>Bondarzewiaceae</taxon>
        <taxon>Bondarzewia</taxon>
    </lineage>
</organism>
<dbReference type="InterPro" id="IPR042099">
    <property type="entry name" value="ANL_N_sf"/>
</dbReference>
<dbReference type="Proteomes" id="UP000310158">
    <property type="component" value="Unassembled WGS sequence"/>
</dbReference>
<comment type="caution">
    <text evidence="1">The sequence shown here is derived from an EMBL/GenBank/DDBJ whole genome shotgun (WGS) entry which is preliminary data.</text>
</comment>